<name>A0ABX4EH60_SEGBR</name>
<dbReference type="PROSITE" id="PS51257">
    <property type="entry name" value="PROKAR_LIPOPROTEIN"/>
    <property type="match status" value="1"/>
</dbReference>
<dbReference type="PANTHER" id="PTHR43019:SF23">
    <property type="entry name" value="PROTEASE DO-LIKE 5, CHLOROPLASTIC"/>
    <property type="match status" value="1"/>
</dbReference>
<keyword evidence="1" id="KW-0378">Hydrolase</keyword>
<protein>
    <submittedName>
        <fullName evidence="1">Serine protease</fullName>
    </submittedName>
</protein>
<proteinExistence type="predicted"/>
<evidence type="ECO:0000313" key="2">
    <source>
        <dbReference type="Proteomes" id="UP000216189"/>
    </source>
</evidence>
<dbReference type="Gene3D" id="2.40.10.10">
    <property type="entry name" value="Trypsin-like serine proteases"/>
    <property type="match status" value="2"/>
</dbReference>
<accession>A0ABX4EH60</accession>
<keyword evidence="1" id="KW-0645">Protease</keyword>
<organism evidence="1 2">
    <name type="scientific">Segatella bryantii</name>
    <name type="common">Prevotella bryantii</name>
    <dbReference type="NCBI Taxonomy" id="77095"/>
    <lineage>
        <taxon>Bacteria</taxon>
        <taxon>Pseudomonadati</taxon>
        <taxon>Bacteroidota</taxon>
        <taxon>Bacteroidia</taxon>
        <taxon>Bacteroidales</taxon>
        <taxon>Prevotellaceae</taxon>
        <taxon>Segatella</taxon>
    </lineage>
</organism>
<dbReference type="InterPro" id="IPR009003">
    <property type="entry name" value="Peptidase_S1_PA"/>
</dbReference>
<dbReference type="GO" id="GO:0006508">
    <property type="term" value="P:proteolysis"/>
    <property type="evidence" value="ECO:0007669"/>
    <property type="project" value="UniProtKB-KW"/>
</dbReference>
<evidence type="ECO:0000313" key="1">
    <source>
        <dbReference type="EMBL" id="OYP53506.1"/>
    </source>
</evidence>
<dbReference type="RefSeq" id="WP_027453428.1">
    <property type="nucleotide sequence ID" value="NZ_BPTR01000001.1"/>
</dbReference>
<dbReference type="Pfam" id="PF13365">
    <property type="entry name" value="Trypsin_2"/>
    <property type="match status" value="1"/>
</dbReference>
<dbReference type="InterPro" id="IPR043504">
    <property type="entry name" value="Peptidase_S1_PA_chymotrypsin"/>
</dbReference>
<dbReference type="Proteomes" id="UP000216189">
    <property type="component" value="Unassembled WGS sequence"/>
</dbReference>
<dbReference type="SUPFAM" id="SSF50494">
    <property type="entry name" value="Trypsin-like serine proteases"/>
    <property type="match status" value="1"/>
</dbReference>
<comment type="caution">
    <text evidence="1">The sequence shown here is derived from an EMBL/GenBank/DDBJ whole genome shotgun (WGS) entry which is preliminary data.</text>
</comment>
<sequence>MKKTLYVLLGVVLLFVSCGKREMTAQQIFDEEKSGVVLIMNKYYYELTLPSGYQLFFSHIGEDGLQNLTDIRDSILRHQSVATGTGFFIDEEGRIVTNRHVTETEFTQSVLSKNYAEVAKILQSYIGQLIRRVMAEYDVLESRKVLLQGYDMFGNIVIHNERALEQITAAEKKILEEYNQLSRLVSQLGNSKFQKGMKIRVVKTLGIAYDGDKVRSESDFLRTNPAIVLATSKEEDADLSLIQLKSKQTPVNTHIFTFTDDPLEIDQELYMIGYNAGLILANTQKGISVQMTSGKVTQNPDSSRILYSIPTVQGSSGSPVLNKYGEVVGVNFAKLKASDNFNFAIPQSRKDAIGL</sequence>
<gene>
    <name evidence="1" type="ORF">CIK91_12710</name>
</gene>
<dbReference type="GeneID" id="72479724"/>
<dbReference type="GO" id="GO:0008233">
    <property type="term" value="F:peptidase activity"/>
    <property type="evidence" value="ECO:0007669"/>
    <property type="project" value="UniProtKB-KW"/>
</dbReference>
<dbReference type="PANTHER" id="PTHR43019">
    <property type="entry name" value="SERINE ENDOPROTEASE DEGS"/>
    <property type="match status" value="1"/>
</dbReference>
<dbReference type="EMBL" id="NPJF01000064">
    <property type="protein sequence ID" value="OYP53506.1"/>
    <property type="molecule type" value="Genomic_DNA"/>
</dbReference>
<keyword evidence="2" id="KW-1185">Reference proteome</keyword>
<reference evidence="1 2" key="1">
    <citation type="submission" date="2017-08" db="EMBL/GenBank/DDBJ databases">
        <title>Comparative genomics of non-oral Prevotella species.</title>
        <authorList>
            <person name="Accetto T."/>
            <person name="Nograsek B."/>
            <person name="Avgustin G."/>
        </authorList>
    </citation>
    <scope>NUCLEOTIDE SEQUENCE [LARGE SCALE GENOMIC DNA]</scope>
    <source>
        <strain evidence="1 2">TC1-1</strain>
    </source>
</reference>